<keyword evidence="4 6" id="KW-1133">Transmembrane helix</keyword>
<accession>A0ABX3KPV7</accession>
<keyword evidence="9" id="KW-1185">Reference proteome</keyword>
<organism evidence="8 9">
    <name type="scientific">Salinivibrio costicola subsp. alcaliphilus</name>
    <dbReference type="NCBI Taxonomy" id="272773"/>
    <lineage>
        <taxon>Bacteria</taxon>
        <taxon>Pseudomonadati</taxon>
        <taxon>Pseudomonadota</taxon>
        <taxon>Gammaproteobacteria</taxon>
        <taxon>Vibrionales</taxon>
        <taxon>Vibrionaceae</taxon>
        <taxon>Salinivibrio</taxon>
    </lineage>
</organism>
<comment type="subcellular location">
    <subcellularLocation>
        <location evidence="1">Cell membrane</location>
        <topology evidence="1">Multi-pass membrane protein</topology>
    </subcellularLocation>
</comment>
<dbReference type="Pfam" id="PF00753">
    <property type="entry name" value="Lactamase_B"/>
    <property type="match status" value="1"/>
</dbReference>
<evidence type="ECO:0000256" key="1">
    <source>
        <dbReference type="ARBA" id="ARBA00004651"/>
    </source>
</evidence>
<dbReference type="InterPro" id="IPR035681">
    <property type="entry name" value="ComA-like_MBL"/>
</dbReference>
<keyword evidence="3 6" id="KW-0812">Transmembrane</keyword>
<dbReference type="EMBL" id="MUFR01000023">
    <property type="protein sequence ID" value="OOF33722.1"/>
    <property type="molecule type" value="Genomic_DNA"/>
</dbReference>
<dbReference type="Proteomes" id="UP000189431">
    <property type="component" value="Unassembled WGS sequence"/>
</dbReference>
<dbReference type="InterPro" id="IPR025405">
    <property type="entry name" value="DUF4131"/>
</dbReference>
<feature type="transmembrane region" description="Helical" evidence="6">
    <location>
        <begin position="400"/>
        <end position="420"/>
    </location>
</feature>
<dbReference type="InterPro" id="IPR052159">
    <property type="entry name" value="Competence_DNA_uptake"/>
</dbReference>
<dbReference type="InterPro" id="IPR036866">
    <property type="entry name" value="RibonucZ/Hydroxyglut_hydro"/>
</dbReference>
<feature type="transmembrane region" description="Helical" evidence="6">
    <location>
        <begin position="43"/>
        <end position="63"/>
    </location>
</feature>
<feature type="domain" description="Metallo-beta-lactamase" evidence="7">
    <location>
        <begin position="512"/>
        <end position="671"/>
    </location>
</feature>
<dbReference type="SMART" id="SM00849">
    <property type="entry name" value="Lactamase_B"/>
    <property type="match status" value="1"/>
</dbReference>
<evidence type="ECO:0000313" key="9">
    <source>
        <dbReference type="Proteomes" id="UP000189431"/>
    </source>
</evidence>
<feature type="transmembrane region" description="Helical" evidence="6">
    <location>
        <begin position="451"/>
        <end position="474"/>
    </location>
</feature>
<dbReference type="PANTHER" id="PTHR30619:SF1">
    <property type="entry name" value="RECOMBINATION PROTEIN 2"/>
    <property type="match status" value="1"/>
</dbReference>
<feature type="transmembrane region" description="Helical" evidence="6">
    <location>
        <begin position="12"/>
        <end position="37"/>
    </location>
</feature>
<dbReference type="CDD" id="cd07731">
    <property type="entry name" value="ComA-like_MBL-fold"/>
    <property type="match status" value="1"/>
</dbReference>
<comment type="caution">
    <text evidence="8">The sequence shown here is derived from an EMBL/GenBank/DDBJ whole genome shotgun (WGS) entry which is preliminary data.</text>
</comment>
<dbReference type="NCBIfam" id="TIGR00361">
    <property type="entry name" value="ComEC_Rec2"/>
    <property type="match status" value="1"/>
</dbReference>
<evidence type="ECO:0000256" key="3">
    <source>
        <dbReference type="ARBA" id="ARBA00022692"/>
    </source>
</evidence>
<dbReference type="RefSeq" id="WP_077669639.1">
    <property type="nucleotide sequence ID" value="NZ_MUFR01000023.1"/>
</dbReference>
<dbReference type="Gene3D" id="3.60.15.10">
    <property type="entry name" value="Ribonuclease Z/Hydroxyacylglutathione hydrolase-like"/>
    <property type="match status" value="1"/>
</dbReference>
<dbReference type="InterPro" id="IPR004797">
    <property type="entry name" value="Competence_ComEC/Rec2"/>
</dbReference>
<reference evidence="9" key="1">
    <citation type="submission" date="2017-01" db="EMBL/GenBank/DDBJ databases">
        <title>Draft genome of the species Salinivibrio costicola subsp. alcaliphilus.</title>
        <authorList>
            <person name="Lopez-Hermoso C."/>
            <person name="De La Haba R."/>
            <person name="Sanchez-Porro C."/>
            <person name="Ventosa A."/>
        </authorList>
    </citation>
    <scope>NUCLEOTIDE SEQUENCE [LARGE SCALE GENOMIC DNA]</scope>
    <source>
        <strain evidence="9">CBH448</strain>
    </source>
</reference>
<evidence type="ECO:0000259" key="7">
    <source>
        <dbReference type="SMART" id="SM00849"/>
    </source>
</evidence>
<feature type="transmembrane region" description="Helical" evidence="6">
    <location>
        <begin position="262"/>
        <end position="282"/>
    </location>
</feature>
<dbReference type="PANTHER" id="PTHR30619">
    <property type="entry name" value="DNA INTERNALIZATION/COMPETENCE PROTEIN COMEC/REC2"/>
    <property type="match status" value="1"/>
</dbReference>
<sequence>MKLTFTITAALTLLSLPWWPVLPPFWVCSITCIVFFFGVKTRWWWLAGSALGLTWAVLSANLYQANVIHIISNQKDTTITGTVGTLFSDKAGAQAIIFDVDKINQSRLAPFRSARVRVYWQSAPFPKQGERWQLTVRLKPPYGRLNETGFDAEKYYVARRIHAKASLKQATQLTDTITWRQQLLDTLTPTLSPLRFGPHLLALSLGERSWLTAAHWDTLTQSGLAHLMAISGLHIGLAYGMGWQLGRWARVWLPEQRLFTWLPLYVALGVAIVYAALAGFALPTQRALIALLLVSVAKRLGASVSPLNLLQLTVLLVLARDPLAGFSVSFWLSFSAVGALCLAHYGFSRSSGWGQAPRRWHWLRPLKQLLVVQLVLLIGMLPLQLSFFSGVSAAATPINLVAVPWVGMITVPLVFMALFLSTTGLGGVLCWQWANISLIPVMALAENASASWLTVPVASIGWAFTVIALAIGLYGWRCHRCSGLVIVFIVALITWRAPKAVNWQVDVLDVGHGLAVLVSKNGKAILYDTGNRWQVGGIAQAVIAPILESRHIERLDGLILSHGDSDHDGGADFIVAQYSPRWRRASEVRSGYQTCVAGQRWQWQGLDFAALWPPEATAPADNNDSCVIRISDGEYSVLLTGDIERKGEANLLASLGDQTQLDSDIMLVPHHGSRSSSSPSFIGAVNPSWAVASTGLLNPWRLPAQQVRAAYEHADVTWLDTAANGQVRWQRVDTGWQLTRWRQDRRAAWYRKMFKRRPVNLDADR</sequence>
<dbReference type="InterPro" id="IPR001279">
    <property type="entry name" value="Metallo-B-lactamas"/>
</dbReference>
<evidence type="ECO:0000256" key="2">
    <source>
        <dbReference type="ARBA" id="ARBA00022475"/>
    </source>
</evidence>
<dbReference type="NCBIfam" id="TIGR00360">
    <property type="entry name" value="ComEC_N-term"/>
    <property type="match status" value="1"/>
</dbReference>
<evidence type="ECO:0000256" key="5">
    <source>
        <dbReference type="ARBA" id="ARBA00023136"/>
    </source>
</evidence>
<dbReference type="Pfam" id="PF03772">
    <property type="entry name" value="Competence"/>
    <property type="match status" value="1"/>
</dbReference>
<dbReference type="Pfam" id="PF13567">
    <property type="entry name" value="DUF4131"/>
    <property type="match status" value="1"/>
</dbReference>
<name>A0ABX3KPV7_SALCS</name>
<evidence type="ECO:0000313" key="8">
    <source>
        <dbReference type="EMBL" id="OOF33722.1"/>
    </source>
</evidence>
<feature type="transmembrane region" description="Helical" evidence="6">
    <location>
        <begin position="224"/>
        <end position="242"/>
    </location>
</feature>
<feature type="transmembrane region" description="Helical" evidence="6">
    <location>
        <begin position="330"/>
        <end position="348"/>
    </location>
</feature>
<dbReference type="SUPFAM" id="SSF56281">
    <property type="entry name" value="Metallo-hydrolase/oxidoreductase"/>
    <property type="match status" value="1"/>
</dbReference>
<gene>
    <name evidence="8" type="ORF">BZJ21_09285</name>
</gene>
<keyword evidence="5 6" id="KW-0472">Membrane</keyword>
<evidence type="ECO:0000256" key="6">
    <source>
        <dbReference type="SAM" id="Phobius"/>
    </source>
</evidence>
<feature type="transmembrane region" description="Helical" evidence="6">
    <location>
        <begin position="369"/>
        <end position="388"/>
    </location>
</feature>
<proteinExistence type="predicted"/>
<evidence type="ECO:0000256" key="4">
    <source>
        <dbReference type="ARBA" id="ARBA00022989"/>
    </source>
</evidence>
<feature type="transmembrane region" description="Helical" evidence="6">
    <location>
        <begin position="481"/>
        <end position="498"/>
    </location>
</feature>
<keyword evidence="2" id="KW-1003">Cell membrane</keyword>
<dbReference type="InterPro" id="IPR004477">
    <property type="entry name" value="ComEC_N"/>
</dbReference>
<protein>
    <submittedName>
        <fullName evidence="8">DNA internalization-related competence protein ComEC/Rec2</fullName>
    </submittedName>
</protein>